<accession>A0A7T4R0E8</accession>
<protein>
    <submittedName>
        <fullName evidence="1">Uncharacterized protein</fullName>
    </submittedName>
</protein>
<organism evidence="1 2">
    <name type="scientific">Spongiibacter nanhainus</name>
    <dbReference type="NCBI Taxonomy" id="2794344"/>
    <lineage>
        <taxon>Bacteria</taxon>
        <taxon>Pseudomonadati</taxon>
        <taxon>Pseudomonadota</taxon>
        <taxon>Gammaproteobacteria</taxon>
        <taxon>Cellvibrionales</taxon>
        <taxon>Spongiibacteraceae</taxon>
        <taxon>Spongiibacter</taxon>
    </lineage>
</organism>
<reference evidence="1 2" key="1">
    <citation type="submission" date="2020-12" db="EMBL/GenBank/DDBJ databases">
        <authorList>
            <person name="Shan Y."/>
        </authorList>
    </citation>
    <scope>NUCLEOTIDE SEQUENCE [LARGE SCALE GENOMIC DNA]</scope>
    <source>
        <strain evidence="2">csc3.9</strain>
    </source>
</reference>
<dbReference type="Proteomes" id="UP000596063">
    <property type="component" value="Chromosome"/>
</dbReference>
<dbReference type="RefSeq" id="WP_198569470.1">
    <property type="nucleotide sequence ID" value="NZ_CP066167.1"/>
</dbReference>
<keyword evidence="2" id="KW-1185">Reference proteome</keyword>
<dbReference type="KEGG" id="snan:I6N98_16765"/>
<name>A0A7T4R0E8_9GAMM</name>
<sequence length="45" mass="5048">MSNTVEGPKNIKPDLKSPGAEQLWGLMASRRPNYGQYQVSTDRLI</sequence>
<evidence type="ECO:0000313" key="1">
    <source>
        <dbReference type="EMBL" id="QQD17972.1"/>
    </source>
</evidence>
<proteinExistence type="predicted"/>
<evidence type="ECO:0000313" key="2">
    <source>
        <dbReference type="Proteomes" id="UP000596063"/>
    </source>
</evidence>
<dbReference type="AlphaFoldDB" id="A0A7T4R0E8"/>
<dbReference type="EMBL" id="CP066167">
    <property type="protein sequence ID" value="QQD17972.1"/>
    <property type="molecule type" value="Genomic_DNA"/>
</dbReference>
<gene>
    <name evidence="1" type="ORF">I6N98_16765</name>
</gene>